<evidence type="ECO:0000256" key="2">
    <source>
        <dbReference type="SAM" id="Phobius"/>
    </source>
</evidence>
<keyword evidence="4" id="KW-1185">Reference proteome</keyword>
<proteinExistence type="predicted"/>
<sequence>MLWCIAQLGYNMMLAPYVATMSDRVPDKVRGTVSGFYGAGIAVGQTLGSYLLRQGTNGIFAGWMMGFAVFSLVGIFIVVVWPRERPNLDEARSDVNARTIVRNFIPPRHAPDFYYALVDRTLMMGGYWMINTYQLYIAQDYILAGEPDATDRAAQIIATMAMITLVVSLIAAVTAGPITDRLNMRKLPVALASCLFAVGAAMPLIFRSPAGMYLFAGVAGLGYGVYNAIDQALNVAVLPNPKEAGKDLGILNKAHKREILRTGSPCGGFSGKQRSPTLRDIKFRHIVGYRRSCKSSKPPCSAILRRARLVVYPADDISQRTRAINAASRRRRRRSSGSPARH</sequence>
<dbReference type="Gene3D" id="1.20.1250.20">
    <property type="entry name" value="MFS general substrate transporter like domains"/>
    <property type="match status" value="2"/>
</dbReference>
<evidence type="ECO:0000256" key="1">
    <source>
        <dbReference type="SAM" id="MobiDB-lite"/>
    </source>
</evidence>
<feature type="region of interest" description="Disordered" evidence="1">
    <location>
        <begin position="322"/>
        <end position="342"/>
    </location>
</feature>
<accession>A0A087B3B4</accession>
<keyword evidence="2" id="KW-0472">Membrane</keyword>
<evidence type="ECO:0000313" key="3">
    <source>
        <dbReference type="EMBL" id="KFI65514.1"/>
    </source>
</evidence>
<keyword evidence="2" id="KW-0812">Transmembrane</keyword>
<dbReference type="eggNOG" id="COG2211">
    <property type="taxonomic scope" value="Bacteria"/>
</dbReference>
<dbReference type="SUPFAM" id="SSF103473">
    <property type="entry name" value="MFS general substrate transporter"/>
    <property type="match status" value="1"/>
</dbReference>
<dbReference type="PANTHER" id="PTHR23528:SF1">
    <property type="entry name" value="MAJOR FACILITATOR SUPERFAMILY (MFS) PROFILE DOMAIN-CONTAINING PROTEIN"/>
    <property type="match status" value="1"/>
</dbReference>
<dbReference type="GO" id="GO:0022857">
    <property type="term" value="F:transmembrane transporter activity"/>
    <property type="evidence" value="ECO:0007669"/>
    <property type="project" value="InterPro"/>
</dbReference>
<dbReference type="InterPro" id="IPR011701">
    <property type="entry name" value="MFS"/>
</dbReference>
<reference evidence="3 4" key="1">
    <citation type="submission" date="2014-03" db="EMBL/GenBank/DDBJ databases">
        <title>Genomics of Bifidobacteria.</title>
        <authorList>
            <person name="Ventura M."/>
            <person name="Milani C."/>
            <person name="Lugli G.A."/>
        </authorList>
    </citation>
    <scope>NUCLEOTIDE SEQUENCE [LARGE SCALE GENOMIC DNA]</scope>
    <source>
        <strain evidence="3 4">LMG 10738</strain>
    </source>
</reference>
<evidence type="ECO:0000313" key="4">
    <source>
        <dbReference type="Proteomes" id="UP000029067"/>
    </source>
</evidence>
<feature type="transmembrane region" description="Helical" evidence="2">
    <location>
        <begin position="59"/>
        <end position="81"/>
    </location>
</feature>
<feature type="transmembrane region" description="Helical" evidence="2">
    <location>
        <begin position="212"/>
        <end position="229"/>
    </location>
</feature>
<dbReference type="EMBL" id="JGYV01000001">
    <property type="protein sequence ID" value="KFI65514.1"/>
    <property type="molecule type" value="Genomic_DNA"/>
</dbReference>
<protein>
    <submittedName>
        <fullName evidence="3">Sucrose symporter</fullName>
    </submittedName>
</protein>
<feature type="transmembrane region" description="Helical" evidence="2">
    <location>
        <begin position="187"/>
        <end position="206"/>
    </location>
</feature>
<dbReference type="STRING" id="1688.BCUN_0006"/>
<dbReference type="Pfam" id="PF07690">
    <property type="entry name" value="MFS_1"/>
    <property type="match status" value="1"/>
</dbReference>
<comment type="caution">
    <text evidence="3">The sequence shown here is derived from an EMBL/GenBank/DDBJ whole genome shotgun (WGS) entry which is preliminary data.</text>
</comment>
<organism evidence="3 4">
    <name type="scientific">Bifidobacterium cuniculi</name>
    <dbReference type="NCBI Taxonomy" id="1688"/>
    <lineage>
        <taxon>Bacteria</taxon>
        <taxon>Bacillati</taxon>
        <taxon>Actinomycetota</taxon>
        <taxon>Actinomycetes</taxon>
        <taxon>Bifidobacteriales</taxon>
        <taxon>Bifidobacteriaceae</taxon>
        <taxon>Bifidobacterium</taxon>
    </lineage>
</organism>
<feature type="transmembrane region" description="Helical" evidence="2">
    <location>
        <begin position="34"/>
        <end position="52"/>
    </location>
</feature>
<dbReference type="AlphaFoldDB" id="A0A087B3B4"/>
<dbReference type="InterPro" id="IPR036259">
    <property type="entry name" value="MFS_trans_sf"/>
</dbReference>
<feature type="transmembrane region" description="Helical" evidence="2">
    <location>
        <begin position="153"/>
        <end position="175"/>
    </location>
</feature>
<feature type="compositionally biased region" description="Basic residues" evidence="1">
    <location>
        <begin position="328"/>
        <end position="342"/>
    </location>
</feature>
<dbReference type="Proteomes" id="UP000029067">
    <property type="component" value="Unassembled WGS sequence"/>
</dbReference>
<gene>
    <name evidence="3" type="ORF">BCUN_0006</name>
</gene>
<dbReference type="PANTHER" id="PTHR23528">
    <property type="match status" value="1"/>
</dbReference>
<keyword evidence="2" id="KW-1133">Transmembrane helix</keyword>
<name>A0A087B3B4_9BIFI</name>